<gene>
    <name evidence="2" type="ORF">LCGC14_1379620</name>
</gene>
<dbReference type="AlphaFoldDB" id="A0A0F9KNW6"/>
<evidence type="ECO:0000313" key="2">
    <source>
        <dbReference type="EMBL" id="KKM76486.1"/>
    </source>
</evidence>
<comment type="caution">
    <text evidence="2">The sequence shown here is derived from an EMBL/GenBank/DDBJ whole genome shotgun (WGS) entry which is preliminary data.</text>
</comment>
<feature type="transmembrane region" description="Helical" evidence="1">
    <location>
        <begin position="6"/>
        <end position="24"/>
    </location>
</feature>
<organism evidence="2">
    <name type="scientific">marine sediment metagenome</name>
    <dbReference type="NCBI Taxonomy" id="412755"/>
    <lineage>
        <taxon>unclassified sequences</taxon>
        <taxon>metagenomes</taxon>
        <taxon>ecological metagenomes</taxon>
    </lineage>
</organism>
<accession>A0A0F9KNW6</accession>
<sequence>MTLLDGGTLVIAIAAAGGTIYSIWRNGHSRRESLTEFRTEIKTAVEANTKMLEDDDHGLSALGKKFNEYQLSQTAHCAETSSRLQERVFSLEKDSNKSAPRKRKS</sequence>
<name>A0A0F9KNW6_9ZZZZ</name>
<dbReference type="EMBL" id="LAZR01008801">
    <property type="protein sequence ID" value="KKM76486.1"/>
    <property type="molecule type" value="Genomic_DNA"/>
</dbReference>
<protein>
    <submittedName>
        <fullName evidence="2">Uncharacterized protein</fullName>
    </submittedName>
</protein>
<proteinExistence type="predicted"/>
<reference evidence="2" key="1">
    <citation type="journal article" date="2015" name="Nature">
        <title>Complex archaea that bridge the gap between prokaryotes and eukaryotes.</title>
        <authorList>
            <person name="Spang A."/>
            <person name="Saw J.H."/>
            <person name="Jorgensen S.L."/>
            <person name="Zaremba-Niedzwiedzka K."/>
            <person name="Martijn J."/>
            <person name="Lind A.E."/>
            <person name="van Eijk R."/>
            <person name="Schleper C."/>
            <person name="Guy L."/>
            <person name="Ettema T.J."/>
        </authorList>
    </citation>
    <scope>NUCLEOTIDE SEQUENCE</scope>
</reference>
<keyword evidence="1" id="KW-1133">Transmembrane helix</keyword>
<evidence type="ECO:0000256" key="1">
    <source>
        <dbReference type="SAM" id="Phobius"/>
    </source>
</evidence>
<keyword evidence="1" id="KW-0812">Transmembrane</keyword>
<keyword evidence="1" id="KW-0472">Membrane</keyword>